<accession>A0ABS3ABE3</accession>
<dbReference type="Pfam" id="PF02195">
    <property type="entry name" value="ParB_N"/>
    <property type="match status" value="1"/>
</dbReference>
<dbReference type="InterPro" id="IPR003115">
    <property type="entry name" value="ParB_N"/>
</dbReference>
<dbReference type="Gene3D" id="3.90.1530.30">
    <property type="match status" value="1"/>
</dbReference>
<dbReference type="EMBL" id="JAFHLB010000054">
    <property type="protein sequence ID" value="MBN3580552.1"/>
    <property type="molecule type" value="Genomic_DNA"/>
</dbReference>
<evidence type="ECO:0000256" key="2">
    <source>
        <dbReference type="SAM" id="MobiDB-lite"/>
    </source>
</evidence>
<dbReference type="Proteomes" id="UP000779070">
    <property type="component" value="Unassembled WGS sequence"/>
</dbReference>
<feature type="domain" description="ParB-like N-terminal" evidence="3">
    <location>
        <begin position="30"/>
        <end position="117"/>
    </location>
</feature>
<dbReference type="InterPro" id="IPR013741">
    <property type="entry name" value="KorB_domain"/>
</dbReference>
<reference evidence="4 5" key="1">
    <citation type="submission" date="2021-02" db="EMBL/GenBank/DDBJ databases">
        <title>Draft Genome Sequences of 5 Vibrio neptunius Strains Isolated From of Bivalve Hatcheries.</title>
        <authorList>
            <person name="Galvis F."/>
            <person name="Barja J.L."/>
            <person name="Lemos M.L."/>
            <person name="Balado M."/>
        </authorList>
    </citation>
    <scope>NUCLEOTIDE SEQUENCE [LARGE SCALE GENOMIC DNA]</scope>
    <source>
        <strain evidence="4 5">PP-145.98</strain>
    </source>
</reference>
<dbReference type="InterPro" id="IPR042075">
    <property type="entry name" value="KorB_DNA-db"/>
</dbReference>
<feature type="region of interest" description="Disordered" evidence="2">
    <location>
        <begin position="209"/>
        <end position="245"/>
    </location>
</feature>
<dbReference type="Gene3D" id="6.10.250.140">
    <property type="match status" value="1"/>
</dbReference>
<dbReference type="InterPro" id="IPR004437">
    <property type="entry name" value="ParB/RepB/Spo0J"/>
</dbReference>
<evidence type="ECO:0000256" key="1">
    <source>
        <dbReference type="ARBA" id="ARBA00006295"/>
    </source>
</evidence>
<dbReference type="SMART" id="SM00470">
    <property type="entry name" value="ParB"/>
    <property type="match status" value="1"/>
</dbReference>
<evidence type="ECO:0000313" key="4">
    <source>
        <dbReference type="EMBL" id="MBN3580552.1"/>
    </source>
</evidence>
<dbReference type="SUPFAM" id="SSF110849">
    <property type="entry name" value="ParB/Sulfiredoxin"/>
    <property type="match status" value="1"/>
</dbReference>
<dbReference type="RefSeq" id="WP_206372186.1">
    <property type="nucleotide sequence ID" value="NZ_CAWPTM010000128.1"/>
</dbReference>
<dbReference type="InterPro" id="IPR050336">
    <property type="entry name" value="Chromosome_partition/occlusion"/>
</dbReference>
<dbReference type="Pfam" id="PF08535">
    <property type="entry name" value="KorB"/>
    <property type="match status" value="1"/>
</dbReference>
<sequence length="296" mass="32577">MSLRQSVPLSAVADLLDESDVEVLQGETIYRIPKSEIYSIEQIRKQFDEASIEEMANSLEIEGQIQPIIVSERDGRGYCIEKGERRWRGALSNDNITHLDCIIRARGTIWGQLAENIIREDLTPFEVGMAIIEGKQQHQLDNQGVAKRLGMSVPKVSAFVNATLAPTVVKQAYQDGLIGDVDSINCLRIAHELDPKVTEQLLASSHGVSRKQAQALTRDLKRATQGTAQVRKNPSPAQRPSPSVAKSIRVKTERGFGVIDMNGIAEQGEVIVLLDEVGQAFCVCAAEVQLIGYHIP</sequence>
<evidence type="ECO:0000313" key="5">
    <source>
        <dbReference type="Proteomes" id="UP000779070"/>
    </source>
</evidence>
<keyword evidence="5" id="KW-1185">Reference proteome</keyword>
<dbReference type="Gene3D" id="1.10.10.730">
    <property type="entry name" value="KorB DNA-binding domain"/>
    <property type="match status" value="1"/>
</dbReference>
<dbReference type="PANTHER" id="PTHR33375:SF1">
    <property type="entry name" value="CHROMOSOME-PARTITIONING PROTEIN PARB-RELATED"/>
    <property type="match status" value="1"/>
</dbReference>
<organism evidence="4 5">
    <name type="scientific">Vibrio neptunius</name>
    <dbReference type="NCBI Taxonomy" id="170651"/>
    <lineage>
        <taxon>Bacteria</taxon>
        <taxon>Pseudomonadati</taxon>
        <taxon>Pseudomonadota</taxon>
        <taxon>Gammaproteobacteria</taxon>
        <taxon>Vibrionales</taxon>
        <taxon>Vibrionaceae</taxon>
        <taxon>Vibrio</taxon>
    </lineage>
</organism>
<comment type="caution">
    <text evidence="4">The sequence shown here is derived from an EMBL/GenBank/DDBJ whole genome shotgun (WGS) entry which is preliminary data.</text>
</comment>
<name>A0ABS3ABE3_9VIBR</name>
<dbReference type="SUPFAM" id="SSF109709">
    <property type="entry name" value="KorB DNA-binding domain-like"/>
    <property type="match status" value="1"/>
</dbReference>
<dbReference type="InterPro" id="IPR036086">
    <property type="entry name" value="ParB/Sulfiredoxin_sf"/>
</dbReference>
<feature type="compositionally biased region" description="Polar residues" evidence="2">
    <location>
        <begin position="224"/>
        <end position="241"/>
    </location>
</feature>
<dbReference type="NCBIfam" id="TIGR00180">
    <property type="entry name" value="parB_part"/>
    <property type="match status" value="1"/>
</dbReference>
<comment type="similarity">
    <text evidence="1">Belongs to the ParB family.</text>
</comment>
<proteinExistence type="inferred from homology"/>
<gene>
    <name evidence="4" type="ORF">JYA62_23325</name>
</gene>
<dbReference type="PANTHER" id="PTHR33375">
    <property type="entry name" value="CHROMOSOME-PARTITIONING PROTEIN PARB-RELATED"/>
    <property type="match status" value="1"/>
</dbReference>
<protein>
    <submittedName>
        <fullName evidence="4">ParB/RepB/Spo0J family partition protein</fullName>
    </submittedName>
</protein>
<evidence type="ECO:0000259" key="3">
    <source>
        <dbReference type="SMART" id="SM00470"/>
    </source>
</evidence>